<dbReference type="EMBL" id="HBUF01391840">
    <property type="protein sequence ID" value="CAG6734121.1"/>
    <property type="molecule type" value="Transcribed_RNA"/>
</dbReference>
<dbReference type="GO" id="GO:0000981">
    <property type="term" value="F:DNA-binding transcription factor activity, RNA polymerase II-specific"/>
    <property type="evidence" value="ECO:0007669"/>
    <property type="project" value="TreeGrafter"/>
</dbReference>
<feature type="compositionally biased region" description="Basic and acidic residues" evidence="6">
    <location>
        <begin position="1"/>
        <end position="14"/>
    </location>
</feature>
<organism evidence="8">
    <name type="scientific">Cacopsylla melanoneura</name>
    <dbReference type="NCBI Taxonomy" id="428564"/>
    <lineage>
        <taxon>Eukaryota</taxon>
        <taxon>Metazoa</taxon>
        <taxon>Ecdysozoa</taxon>
        <taxon>Arthropoda</taxon>
        <taxon>Hexapoda</taxon>
        <taxon>Insecta</taxon>
        <taxon>Pterygota</taxon>
        <taxon>Neoptera</taxon>
        <taxon>Paraneoptera</taxon>
        <taxon>Hemiptera</taxon>
        <taxon>Sternorrhyncha</taxon>
        <taxon>Psylloidea</taxon>
        <taxon>Psyllidae</taxon>
        <taxon>Psyllinae</taxon>
        <taxon>Cacopsylla</taxon>
    </lineage>
</organism>
<evidence type="ECO:0000313" key="8">
    <source>
        <dbReference type="EMBL" id="CAG6734121.1"/>
    </source>
</evidence>
<sequence>MSDSEEQRNRRSDAAEESNLNVVDFSDTEEAKPNRQQLEILRIPELIFVKEEPDSVPSPVSTLGTTSVSTGVQCLPITSFTVLGTNSLATLSAISSLGAGTTLSPVPPLSASSSLTVLHPMEYRNLTPPAPLNLPVLVEQPPEKYAPSNTSASVSSILNSGGVSVSAVSLGGATSSSRLHKKLTDSERDYKKTACDRERTRMRDMNRAFDLLRNRLPPCKPPGKKLSKIESLRMAIRYIRHLQCLLDMGPDYETILYSSRSVVPSSSYTAYQLFPPSSNELGAVQYDPGTGAMGSLGSYTM</sequence>
<dbReference type="PANTHER" id="PTHR20937">
    <property type="entry name" value="IP14615P"/>
    <property type="match status" value="1"/>
</dbReference>
<keyword evidence="4" id="KW-0804">Transcription</keyword>
<dbReference type="SUPFAM" id="SSF47459">
    <property type="entry name" value="HLH, helix-loop-helix DNA-binding domain"/>
    <property type="match status" value="1"/>
</dbReference>
<evidence type="ECO:0000256" key="2">
    <source>
        <dbReference type="ARBA" id="ARBA00023015"/>
    </source>
</evidence>
<dbReference type="GO" id="GO:0046983">
    <property type="term" value="F:protein dimerization activity"/>
    <property type="evidence" value="ECO:0007669"/>
    <property type="project" value="InterPro"/>
</dbReference>
<dbReference type="FunFam" id="4.10.280.10:FF:000090">
    <property type="entry name" value="Salivary gland-expressed bHLH"/>
    <property type="match status" value="1"/>
</dbReference>
<dbReference type="Gene3D" id="4.10.280.10">
    <property type="entry name" value="Helix-loop-helix DNA-binding domain"/>
    <property type="match status" value="1"/>
</dbReference>
<dbReference type="SMART" id="SM00353">
    <property type="entry name" value="HLH"/>
    <property type="match status" value="1"/>
</dbReference>
<dbReference type="InterPro" id="IPR040259">
    <property type="entry name" value="Mesogenin/MesP"/>
</dbReference>
<accession>A0A8D8YTF7</accession>
<keyword evidence="2" id="KW-0805">Transcription regulation</keyword>
<evidence type="ECO:0000256" key="6">
    <source>
        <dbReference type="SAM" id="MobiDB-lite"/>
    </source>
</evidence>
<dbReference type="PROSITE" id="PS50888">
    <property type="entry name" value="BHLH"/>
    <property type="match status" value="1"/>
</dbReference>
<dbReference type="GO" id="GO:0005634">
    <property type="term" value="C:nucleus"/>
    <property type="evidence" value="ECO:0007669"/>
    <property type="project" value="TreeGrafter"/>
</dbReference>
<dbReference type="GO" id="GO:0001707">
    <property type="term" value="P:mesoderm formation"/>
    <property type="evidence" value="ECO:0007669"/>
    <property type="project" value="TreeGrafter"/>
</dbReference>
<evidence type="ECO:0000259" key="7">
    <source>
        <dbReference type="PROSITE" id="PS50888"/>
    </source>
</evidence>
<dbReference type="EMBL" id="HBUF01391841">
    <property type="protein sequence ID" value="CAG6734123.1"/>
    <property type="molecule type" value="Transcribed_RNA"/>
</dbReference>
<keyword evidence="5" id="KW-0539">Nucleus</keyword>
<dbReference type="GO" id="GO:0000978">
    <property type="term" value="F:RNA polymerase II cis-regulatory region sequence-specific DNA binding"/>
    <property type="evidence" value="ECO:0007669"/>
    <property type="project" value="TreeGrafter"/>
</dbReference>
<feature type="region of interest" description="Disordered" evidence="6">
    <location>
        <begin position="1"/>
        <end position="33"/>
    </location>
</feature>
<evidence type="ECO:0000256" key="5">
    <source>
        <dbReference type="ARBA" id="ARBA00023242"/>
    </source>
</evidence>
<dbReference type="InterPro" id="IPR011598">
    <property type="entry name" value="bHLH_dom"/>
</dbReference>
<dbReference type="CDD" id="cd11390">
    <property type="entry name" value="bHLH_TS"/>
    <property type="match status" value="1"/>
</dbReference>
<feature type="domain" description="BHLH" evidence="7">
    <location>
        <begin position="189"/>
        <end position="242"/>
    </location>
</feature>
<keyword evidence="3" id="KW-0238">DNA-binding</keyword>
<reference evidence="8" key="1">
    <citation type="submission" date="2021-05" db="EMBL/GenBank/DDBJ databases">
        <authorList>
            <person name="Alioto T."/>
            <person name="Alioto T."/>
            <person name="Gomez Garrido J."/>
        </authorList>
    </citation>
    <scope>NUCLEOTIDE SEQUENCE</scope>
</reference>
<evidence type="ECO:0000256" key="3">
    <source>
        <dbReference type="ARBA" id="ARBA00023125"/>
    </source>
</evidence>
<name>A0A8D8YTF7_9HEMI</name>
<dbReference type="EMBL" id="HBUF01391842">
    <property type="protein sequence ID" value="CAG6734125.1"/>
    <property type="molecule type" value="Transcribed_RNA"/>
</dbReference>
<dbReference type="InterPro" id="IPR036638">
    <property type="entry name" value="HLH_DNA-bd_sf"/>
</dbReference>
<protein>
    <submittedName>
        <fullName evidence="8">Mesoderm posterior protein 2</fullName>
    </submittedName>
</protein>
<dbReference type="PANTHER" id="PTHR20937:SF3">
    <property type="entry name" value="IP14615P"/>
    <property type="match status" value="1"/>
</dbReference>
<proteinExistence type="predicted"/>
<evidence type="ECO:0000256" key="4">
    <source>
        <dbReference type="ARBA" id="ARBA00023163"/>
    </source>
</evidence>
<dbReference type="Pfam" id="PF00010">
    <property type="entry name" value="HLH"/>
    <property type="match status" value="1"/>
</dbReference>
<evidence type="ECO:0000256" key="1">
    <source>
        <dbReference type="ARBA" id="ARBA00022473"/>
    </source>
</evidence>
<keyword evidence="1" id="KW-0217">Developmental protein</keyword>
<dbReference type="AlphaFoldDB" id="A0A8D8YTF7"/>